<dbReference type="Proteomes" id="UP001420932">
    <property type="component" value="Unassembled WGS sequence"/>
</dbReference>
<organism evidence="1 2">
    <name type="scientific">Stephania yunnanensis</name>
    <dbReference type="NCBI Taxonomy" id="152371"/>
    <lineage>
        <taxon>Eukaryota</taxon>
        <taxon>Viridiplantae</taxon>
        <taxon>Streptophyta</taxon>
        <taxon>Embryophyta</taxon>
        <taxon>Tracheophyta</taxon>
        <taxon>Spermatophyta</taxon>
        <taxon>Magnoliopsida</taxon>
        <taxon>Ranunculales</taxon>
        <taxon>Menispermaceae</taxon>
        <taxon>Menispermoideae</taxon>
        <taxon>Cissampelideae</taxon>
        <taxon>Stephania</taxon>
    </lineage>
</organism>
<name>A0AAP0E949_9MAGN</name>
<dbReference type="InterPro" id="IPR052566">
    <property type="entry name" value="Non-lysos_glucosylceramidase"/>
</dbReference>
<dbReference type="GO" id="GO:0008422">
    <property type="term" value="F:beta-glucosidase activity"/>
    <property type="evidence" value="ECO:0007669"/>
    <property type="project" value="TreeGrafter"/>
</dbReference>
<reference evidence="1 2" key="1">
    <citation type="submission" date="2024-01" db="EMBL/GenBank/DDBJ databases">
        <title>Genome assemblies of Stephania.</title>
        <authorList>
            <person name="Yang L."/>
        </authorList>
    </citation>
    <scope>NUCLEOTIDE SEQUENCE [LARGE SCALE GENOMIC DNA]</scope>
    <source>
        <strain evidence="1">YNDBR</strain>
        <tissue evidence="1">Leaf</tissue>
    </source>
</reference>
<keyword evidence="2" id="KW-1185">Reference proteome</keyword>
<dbReference type="PANTHER" id="PTHR12654">
    <property type="entry name" value="BILE ACID BETA-GLUCOSIDASE-RELATED"/>
    <property type="match status" value="1"/>
</dbReference>
<dbReference type="EMBL" id="JBBNAF010000013">
    <property type="protein sequence ID" value="KAK9087333.1"/>
    <property type="molecule type" value="Genomic_DNA"/>
</dbReference>
<dbReference type="AlphaFoldDB" id="A0AAP0E949"/>
<sequence>MDLDFDSASPPEHAWRRRLNIHANLLREFSVTFREAVKMIRLGLRLWSSVREEASHGRLNPIYWLNRPLCDEKSCPYYMRTWSCKFGVILNYSEALSGNFFVGPRKPDDHGISS</sequence>
<evidence type="ECO:0000313" key="1">
    <source>
        <dbReference type="EMBL" id="KAK9087333.1"/>
    </source>
</evidence>
<proteinExistence type="predicted"/>
<accession>A0AAP0E949</accession>
<gene>
    <name evidence="1" type="ORF">Syun_029727</name>
</gene>
<dbReference type="PANTHER" id="PTHR12654:SF0">
    <property type="entry name" value="NON-LYSOSOMAL GLUCOSYLCERAMIDASE"/>
    <property type="match status" value="1"/>
</dbReference>
<comment type="caution">
    <text evidence="1">The sequence shown here is derived from an EMBL/GenBank/DDBJ whole genome shotgun (WGS) entry which is preliminary data.</text>
</comment>
<evidence type="ECO:0000313" key="2">
    <source>
        <dbReference type="Proteomes" id="UP001420932"/>
    </source>
</evidence>
<protein>
    <submittedName>
        <fullName evidence="1">Uncharacterized protein</fullName>
    </submittedName>
</protein>